<keyword evidence="2" id="KW-0472">Membrane</keyword>
<reference evidence="3 4" key="2">
    <citation type="submission" date="2020-03" db="EMBL/GenBank/DDBJ databases">
        <authorList>
            <person name="Ichikawa N."/>
            <person name="Kimura A."/>
            <person name="Kitahashi Y."/>
            <person name="Uohara A."/>
        </authorList>
    </citation>
    <scope>NUCLEOTIDE SEQUENCE [LARGE SCALE GENOMIC DNA]</scope>
    <source>
        <strain evidence="3 4">NBRC 107702</strain>
    </source>
</reference>
<dbReference type="RefSeq" id="WP_173035609.1">
    <property type="nucleotide sequence ID" value="NZ_AP022870.1"/>
</dbReference>
<feature type="region of interest" description="Disordered" evidence="1">
    <location>
        <begin position="196"/>
        <end position="235"/>
    </location>
</feature>
<feature type="transmembrane region" description="Helical" evidence="2">
    <location>
        <begin position="101"/>
        <end position="130"/>
    </location>
</feature>
<reference evidence="3 4" key="1">
    <citation type="submission" date="2020-03" db="EMBL/GenBank/DDBJ databases">
        <title>Whole genome shotgun sequence of Phytohabitans flavus NBRC 107702.</title>
        <authorList>
            <person name="Komaki H."/>
            <person name="Tamura T."/>
        </authorList>
    </citation>
    <scope>NUCLEOTIDE SEQUENCE [LARGE SCALE GENOMIC DNA]</scope>
    <source>
        <strain evidence="3 4">NBRC 107702</strain>
    </source>
</reference>
<feature type="transmembrane region" description="Helical" evidence="2">
    <location>
        <begin position="45"/>
        <end position="62"/>
    </location>
</feature>
<feature type="transmembrane region" description="Helical" evidence="2">
    <location>
        <begin position="74"/>
        <end position="95"/>
    </location>
</feature>
<organism evidence="3 4">
    <name type="scientific">Phytohabitans flavus</name>
    <dbReference type="NCBI Taxonomy" id="1076124"/>
    <lineage>
        <taxon>Bacteria</taxon>
        <taxon>Bacillati</taxon>
        <taxon>Actinomycetota</taxon>
        <taxon>Actinomycetes</taxon>
        <taxon>Micromonosporales</taxon>
        <taxon>Micromonosporaceae</taxon>
    </lineage>
</organism>
<keyword evidence="2" id="KW-1133">Transmembrane helix</keyword>
<protein>
    <submittedName>
        <fullName evidence="3">Uncharacterized protein</fullName>
    </submittedName>
</protein>
<evidence type="ECO:0000313" key="3">
    <source>
        <dbReference type="EMBL" id="BCB75693.1"/>
    </source>
</evidence>
<accession>A0A6F8XPE4</accession>
<proteinExistence type="predicted"/>
<name>A0A6F8XPE4_9ACTN</name>
<feature type="region of interest" description="Disordered" evidence="1">
    <location>
        <begin position="398"/>
        <end position="419"/>
    </location>
</feature>
<keyword evidence="4" id="KW-1185">Reference proteome</keyword>
<keyword evidence="2" id="KW-0812">Transmembrane</keyword>
<dbReference type="Proteomes" id="UP000502508">
    <property type="component" value="Chromosome"/>
</dbReference>
<evidence type="ECO:0000313" key="4">
    <source>
        <dbReference type="Proteomes" id="UP000502508"/>
    </source>
</evidence>
<dbReference type="AlphaFoldDB" id="A0A6F8XPE4"/>
<feature type="transmembrane region" description="Helical" evidence="2">
    <location>
        <begin position="142"/>
        <end position="164"/>
    </location>
</feature>
<feature type="compositionally biased region" description="Basic and acidic residues" evidence="1">
    <location>
        <begin position="196"/>
        <end position="216"/>
    </location>
</feature>
<evidence type="ECO:0000256" key="1">
    <source>
        <dbReference type="SAM" id="MobiDB-lite"/>
    </source>
</evidence>
<evidence type="ECO:0000256" key="2">
    <source>
        <dbReference type="SAM" id="Phobius"/>
    </source>
</evidence>
<dbReference type="EMBL" id="AP022870">
    <property type="protein sequence ID" value="BCB75693.1"/>
    <property type="molecule type" value="Genomic_DNA"/>
</dbReference>
<sequence length="419" mass="44207">MLGSALAWVRRRDPALTVVRRGVRVTTAACVGFYFSRYGLHNTQMATYALFGAVAMGALAQIPGTPAQRSRTLVTVLPVGYVLVTAGTLLSVSTWSAVLGMLAFGFVISYAGVGGPRLIGLAAGVQLLYILPSFPPYDPGALGYRLAGLTMAVLLLAVAERVLWPDPAPVPFKALLANGFAATAGCLSALAEASGGDERSRGRTAERLAEAERAAEATRPYKLQPGQRPASASRRDRALGHAGGLVHMILGDTADLVHKVDPAATRSQAIATLLHQLAASAEAAARSLRGEGPPPQAAPIDEALDTFRRERREVVPGREDADRLRAGSLAIGIGEWTKEAVTAVRVAAGAPARWGPVPPAAQPGPFWYANRPARCSGWAGRRHCSRWSSRLSLPSCRRSTGSWPRRVPSTSRSVSPSAC</sequence>
<dbReference type="KEGG" id="pfla:Pflav_021030"/>
<gene>
    <name evidence="3" type="ORF">Pflav_021030</name>
</gene>